<proteinExistence type="predicted"/>
<reference evidence="1 2" key="1">
    <citation type="journal article" date="2012" name="J. Bacteriol.">
        <title>Genome sequence of the human- and animal-pathogenic strain Nocardia cyriacigeorgica GUH-2.</title>
        <authorList>
            <person name="Zoropogui A."/>
            <person name="Pujic P."/>
            <person name="Normand P."/>
            <person name="Barbe V."/>
            <person name="Beaman B."/>
            <person name="Beaman L."/>
            <person name="Boiron P."/>
            <person name="Colinon C."/>
            <person name="Deredjian A."/>
            <person name="Graindorge A."/>
            <person name="Mangenot S."/>
            <person name="Nazaret S."/>
            <person name="Neto M."/>
            <person name="Petit S."/>
            <person name="Roche D."/>
            <person name="Vallenet D."/>
            <person name="Rodriguez-Nava V."/>
            <person name="Richard Y."/>
            <person name="Cournoyer B."/>
            <person name="Blaha D."/>
        </authorList>
    </citation>
    <scope>NUCLEOTIDE SEQUENCE [LARGE SCALE GENOMIC DNA]</scope>
    <source>
        <strain evidence="1 2">GUH-2</strain>
    </source>
</reference>
<sequence>MGWATWSAHSGMAVRIPRQRNFFRFAADEYALPAIIASGLRFYLHPECAPPSRNGPAGSGKG</sequence>
<evidence type="ECO:0000313" key="2">
    <source>
        <dbReference type="Proteomes" id="UP000008190"/>
    </source>
</evidence>
<accession>H6RAD6</accession>
<dbReference type="HOGENOM" id="CLU_2899640_0_0_11"/>
<name>H6RAD6_NOCCG</name>
<organism evidence="1 2">
    <name type="scientific">Nocardia cyriacigeorgica (strain GUH-2)</name>
    <dbReference type="NCBI Taxonomy" id="1127134"/>
    <lineage>
        <taxon>Bacteria</taxon>
        <taxon>Bacillati</taxon>
        <taxon>Actinomycetota</taxon>
        <taxon>Actinomycetes</taxon>
        <taxon>Mycobacteriales</taxon>
        <taxon>Nocardiaceae</taxon>
        <taxon>Nocardia</taxon>
    </lineage>
</organism>
<dbReference type="Proteomes" id="UP000008190">
    <property type="component" value="Chromosome"/>
</dbReference>
<dbReference type="KEGG" id="ncy:NOCYR_2976"/>
<gene>
    <name evidence="1" type="ordered locus">NOCYR_2976</name>
</gene>
<protein>
    <submittedName>
        <fullName evidence="1">Uncharacterized protein</fullName>
    </submittedName>
</protein>
<dbReference type="AlphaFoldDB" id="H6RAD6"/>
<evidence type="ECO:0000313" key="1">
    <source>
        <dbReference type="EMBL" id="CCF63744.1"/>
    </source>
</evidence>
<keyword evidence="2" id="KW-1185">Reference proteome</keyword>
<dbReference type="EMBL" id="FO082843">
    <property type="protein sequence ID" value="CCF63744.1"/>
    <property type="molecule type" value="Genomic_DNA"/>
</dbReference>